<protein>
    <submittedName>
        <fullName evidence="4">NAD(P)-binding protein</fullName>
    </submittedName>
</protein>
<dbReference type="InterPro" id="IPR002347">
    <property type="entry name" value="SDR_fam"/>
</dbReference>
<organism evidence="4 5">
    <name type="scientific">Sporormia fimetaria CBS 119925</name>
    <dbReference type="NCBI Taxonomy" id="1340428"/>
    <lineage>
        <taxon>Eukaryota</taxon>
        <taxon>Fungi</taxon>
        <taxon>Dikarya</taxon>
        <taxon>Ascomycota</taxon>
        <taxon>Pezizomycotina</taxon>
        <taxon>Dothideomycetes</taxon>
        <taxon>Pleosporomycetidae</taxon>
        <taxon>Pleosporales</taxon>
        <taxon>Sporormiaceae</taxon>
        <taxon>Sporormia</taxon>
    </lineage>
</organism>
<evidence type="ECO:0000256" key="2">
    <source>
        <dbReference type="ARBA" id="ARBA00023002"/>
    </source>
</evidence>
<dbReference type="InterPro" id="IPR036291">
    <property type="entry name" value="NAD(P)-bd_dom_sf"/>
</dbReference>
<comment type="similarity">
    <text evidence="1">Belongs to the short-chain dehydrogenases/reductases (SDR) family.</text>
</comment>
<dbReference type="Pfam" id="PF00106">
    <property type="entry name" value="adh_short"/>
    <property type="match status" value="1"/>
</dbReference>
<evidence type="ECO:0000256" key="1">
    <source>
        <dbReference type="ARBA" id="ARBA00006484"/>
    </source>
</evidence>
<sequence length="247" mass="26414">MAFPSPTTTWHRKPSPTIDPSRPELKAKGKNIVITGGGTGIGAETAHLIIGRREAPLLSTKSFISEESPGVKVFIASADTTNKTAIDAAFADFCKDGKIDVLVSNAAVGGLVSPIKDADPDDWFSGIQTNIKGAFVVAQSFLRYAAPGAVVIDVSTCVCHLNVSGDTSSYGAGKADSLRFFHALAHEHPELTVYHLHPGMIITEGAKSSLKIGLPAAYCVWLASPEATFLKDKFMWSNWDVDELREK</sequence>
<dbReference type="Gene3D" id="3.40.50.720">
    <property type="entry name" value="NAD(P)-binding Rossmann-like Domain"/>
    <property type="match status" value="1"/>
</dbReference>
<dbReference type="CDD" id="cd05233">
    <property type="entry name" value="SDR_c"/>
    <property type="match status" value="1"/>
</dbReference>
<dbReference type="PANTHER" id="PTHR42901:SF1">
    <property type="entry name" value="ALCOHOL DEHYDROGENASE"/>
    <property type="match status" value="1"/>
</dbReference>
<feature type="region of interest" description="Disordered" evidence="3">
    <location>
        <begin position="1"/>
        <end position="24"/>
    </location>
</feature>
<name>A0A6A6V8H8_9PLEO</name>
<dbReference type="SUPFAM" id="SSF51735">
    <property type="entry name" value="NAD(P)-binding Rossmann-fold domains"/>
    <property type="match status" value="1"/>
</dbReference>
<accession>A0A6A6V8H8</accession>
<dbReference type="OrthoDB" id="1933717at2759"/>
<proteinExistence type="inferred from homology"/>
<evidence type="ECO:0000313" key="4">
    <source>
        <dbReference type="EMBL" id="KAF2745979.1"/>
    </source>
</evidence>
<evidence type="ECO:0000256" key="3">
    <source>
        <dbReference type="SAM" id="MobiDB-lite"/>
    </source>
</evidence>
<keyword evidence="2" id="KW-0560">Oxidoreductase</keyword>
<dbReference type="PANTHER" id="PTHR42901">
    <property type="entry name" value="ALCOHOL DEHYDROGENASE"/>
    <property type="match status" value="1"/>
</dbReference>
<dbReference type="Proteomes" id="UP000799440">
    <property type="component" value="Unassembled WGS sequence"/>
</dbReference>
<dbReference type="PRINTS" id="PR00081">
    <property type="entry name" value="GDHRDH"/>
</dbReference>
<dbReference type="GO" id="GO:0016491">
    <property type="term" value="F:oxidoreductase activity"/>
    <property type="evidence" value="ECO:0007669"/>
    <property type="project" value="UniProtKB-KW"/>
</dbReference>
<evidence type="ECO:0000313" key="5">
    <source>
        <dbReference type="Proteomes" id="UP000799440"/>
    </source>
</evidence>
<reference evidence="4" key="1">
    <citation type="journal article" date="2020" name="Stud. Mycol.">
        <title>101 Dothideomycetes genomes: a test case for predicting lifestyles and emergence of pathogens.</title>
        <authorList>
            <person name="Haridas S."/>
            <person name="Albert R."/>
            <person name="Binder M."/>
            <person name="Bloem J."/>
            <person name="Labutti K."/>
            <person name="Salamov A."/>
            <person name="Andreopoulos B."/>
            <person name="Baker S."/>
            <person name="Barry K."/>
            <person name="Bills G."/>
            <person name="Bluhm B."/>
            <person name="Cannon C."/>
            <person name="Castanera R."/>
            <person name="Culley D."/>
            <person name="Daum C."/>
            <person name="Ezra D."/>
            <person name="Gonzalez J."/>
            <person name="Henrissat B."/>
            <person name="Kuo A."/>
            <person name="Liang C."/>
            <person name="Lipzen A."/>
            <person name="Lutzoni F."/>
            <person name="Magnuson J."/>
            <person name="Mondo S."/>
            <person name="Nolan M."/>
            <person name="Ohm R."/>
            <person name="Pangilinan J."/>
            <person name="Park H.-J."/>
            <person name="Ramirez L."/>
            <person name="Alfaro M."/>
            <person name="Sun H."/>
            <person name="Tritt A."/>
            <person name="Yoshinaga Y."/>
            <person name="Zwiers L.-H."/>
            <person name="Turgeon B."/>
            <person name="Goodwin S."/>
            <person name="Spatafora J."/>
            <person name="Crous P."/>
            <person name="Grigoriev I."/>
        </authorList>
    </citation>
    <scope>NUCLEOTIDE SEQUENCE</scope>
    <source>
        <strain evidence="4">CBS 119925</strain>
    </source>
</reference>
<dbReference type="EMBL" id="MU006579">
    <property type="protein sequence ID" value="KAF2745979.1"/>
    <property type="molecule type" value="Genomic_DNA"/>
</dbReference>
<keyword evidence="5" id="KW-1185">Reference proteome</keyword>
<dbReference type="AlphaFoldDB" id="A0A6A6V8H8"/>
<gene>
    <name evidence="4" type="ORF">M011DRAFT_519943</name>
</gene>